<dbReference type="InterPro" id="IPR036366">
    <property type="entry name" value="PGBDSf"/>
</dbReference>
<name>A0ABQ3DE66_9ACTN</name>
<sequence>MNGHTCPECGTDRGAASEDGRPGCGCAERAAEEFHPLRIRPYVRHGQPQAYGAAAHPAPGHDGALALTMPLEVPGAADPGARQEYTDPYDGDADPAPYTGGAGATDDLYEVGSRTERSARRRERRGKGPALWLAAGAAVVAVVGVAGFAGGLFSGSEEQEFALPDVPTSAPATAESPRASETSATRTPSAGASPSPGSPGSSASVAVASATASGVAPAVATASGSADAPDGALAGPEPDAAASAPAPPAAQPSDAREGATEPSGAVLSRGDRGPEVSELQDRLAQARYYDGPDNGRYNDRLERAVAAYQASRGIEGDPAGTYGPHTRRALEAETREP</sequence>
<evidence type="ECO:0000256" key="2">
    <source>
        <dbReference type="SAM" id="Phobius"/>
    </source>
</evidence>
<gene>
    <name evidence="4" type="ORF">GCM10010346_06300</name>
</gene>
<accession>A0ABQ3DE66</accession>
<feature type="region of interest" description="Disordered" evidence="1">
    <location>
        <begin position="48"/>
        <end position="128"/>
    </location>
</feature>
<feature type="region of interest" description="Disordered" evidence="1">
    <location>
        <begin position="312"/>
        <end position="337"/>
    </location>
</feature>
<keyword evidence="2" id="KW-0472">Membrane</keyword>
<dbReference type="Pfam" id="PF01471">
    <property type="entry name" value="PG_binding_1"/>
    <property type="match status" value="1"/>
</dbReference>
<feature type="compositionally biased region" description="Basic and acidic residues" evidence="1">
    <location>
        <begin position="269"/>
        <end position="278"/>
    </location>
</feature>
<protein>
    <submittedName>
        <fullName evidence="4">Peptidoglycan-binding protein</fullName>
    </submittedName>
</protein>
<evidence type="ECO:0000256" key="1">
    <source>
        <dbReference type="SAM" id="MobiDB-lite"/>
    </source>
</evidence>
<dbReference type="EMBL" id="BMVO01000001">
    <property type="protein sequence ID" value="GHA86438.1"/>
    <property type="molecule type" value="Genomic_DNA"/>
</dbReference>
<organism evidence="4 5">
    <name type="scientific">Streptomyces chryseus</name>
    <dbReference type="NCBI Taxonomy" id="68186"/>
    <lineage>
        <taxon>Bacteria</taxon>
        <taxon>Bacillati</taxon>
        <taxon>Actinomycetota</taxon>
        <taxon>Actinomycetes</taxon>
        <taxon>Kitasatosporales</taxon>
        <taxon>Streptomycetaceae</taxon>
        <taxon>Streptomyces</taxon>
    </lineage>
</organism>
<proteinExistence type="predicted"/>
<feature type="compositionally biased region" description="Basic and acidic residues" evidence="1">
    <location>
        <begin position="328"/>
        <end position="337"/>
    </location>
</feature>
<keyword evidence="5" id="KW-1185">Reference proteome</keyword>
<dbReference type="InterPro" id="IPR036365">
    <property type="entry name" value="PGBD-like_sf"/>
</dbReference>
<feature type="compositionally biased region" description="Low complexity" evidence="1">
    <location>
        <begin position="182"/>
        <end position="244"/>
    </location>
</feature>
<feature type="transmembrane region" description="Helical" evidence="2">
    <location>
        <begin position="130"/>
        <end position="153"/>
    </location>
</feature>
<dbReference type="Proteomes" id="UP000599437">
    <property type="component" value="Unassembled WGS sequence"/>
</dbReference>
<feature type="domain" description="Peptidoglycan binding-like" evidence="3">
    <location>
        <begin position="272"/>
        <end position="330"/>
    </location>
</feature>
<comment type="caution">
    <text evidence="4">The sequence shown here is derived from an EMBL/GenBank/DDBJ whole genome shotgun (WGS) entry which is preliminary data.</text>
</comment>
<reference evidence="5" key="1">
    <citation type="journal article" date="2019" name="Int. J. Syst. Evol. Microbiol.">
        <title>The Global Catalogue of Microorganisms (GCM) 10K type strain sequencing project: providing services to taxonomists for standard genome sequencing and annotation.</title>
        <authorList>
            <consortium name="The Broad Institute Genomics Platform"/>
            <consortium name="The Broad Institute Genome Sequencing Center for Infectious Disease"/>
            <person name="Wu L."/>
            <person name="Ma J."/>
        </authorList>
    </citation>
    <scope>NUCLEOTIDE SEQUENCE [LARGE SCALE GENOMIC DNA]</scope>
    <source>
        <strain evidence="5">JCM 4737</strain>
    </source>
</reference>
<keyword evidence="2" id="KW-0812">Transmembrane</keyword>
<keyword evidence="2" id="KW-1133">Transmembrane helix</keyword>
<feature type="compositionally biased region" description="Low complexity" evidence="1">
    <location>
        <begin position="48"/>
        <end position="66"/>
    </location>
</feature>
<dbReference type="SUPFAM" id="SSF47090">
    <property type="entry name" value="PGBD-like"/>
    <property type="match status" value="1"/>
</dbReference>
<feature type="region of interest" description="Disordered" evidence="1">
    <location>
        <begin position="1"/>
        <end position="22"/>
    </location>
</feature>
<evidence type="ECO:0000313" key="4">
    <source>
        <dbReference type="EMBL" id="GHA86438.1"/>
    </source>
</evidence>
<dbReference type="InterPro" id="IPR002477">
    <property type="entry name" value="Peptidoglycan-bd-like"/>
</dbReference>
<evidence type="ECO:0000313" key="5">
    <source>
        <dbReference type="Proteomes" id="UP000599437"/>
    </source>
</evidence>
<dbReference type="Gene3D" id="1.10.101.10">
    <property type="entry name" value="PGBD-like superfamily/PGBD"/>
    <property type="match status" value="1"/>
</dbReference>
<dbReference type="RefSeq" id="WP_138897713.1">
    <property type="nucleotide sequence ID" value="NZ_VBVW01000353.1"/>
</dbReference>
<feature type="region of interest" description="Disordered" evidence="1">
    <location>
        <begin position="161"/>
        <end position="278"/>
    </location>
</feature>
<evidence type="ECO:0000259" key="3">
    <source>
        <dbReference type="Pfam" id="PF01471"/>
    </source>
</evidence>